<comment type="caution">
    <text evidence="2">The sequence shown here is derived from an EMBL/GenBank/DDBJ whole genome shotgun (WGS) entry which is preliminary data.</text>
</comment>
<dbReference type="RefSeq" id="WP_258186539.1">
    <property type="nucleotide sequence ID" value="NZ_PZKG01000146.1"/>
</dbReference>
<evidence type="ECO:0000313" key="2">
    <source>
        <dbReference type="EMBL" id="PTE20030.1"/>
    </source>
</evidence>
<reference evidence="2 3" key="1">
    <citation type="submission" date="2018-03" db="EMBL/GenBank/DDBJ databases">
        <title>Cereibacter changlensis.</title>
        <authorList>
            <person name="Meyer T.E."/>
            <person name="Miller S."/>
            <person name="Lodha T."/>
            <person name="Gandham S."/>
            <person name="Chintalapati S."/>
            <person name="Chintalapati V.R."/>
        </authorList>
    </citation>
    <scope>NUCLEOTIDE SEQUENCE [LARGE SCALE GENOMIC DNA]</scope>
    <source>
        <strain evidence="2 3">JA139</strain>
    </source>
</reference>
<dbReference type="Proteomes" id="UP000241010">
    <property type="component" value="Unassembled WGS sequence"/>
</dbReference>
<feature type="domain" description="Penicillin-binding protein transpeptidase" evidence="1">
    <location>
        <begin position="2"/>
        <end position="49"/>
    </location>
</feature>
<keyword evidence="2" id="KW-0131">Cell cycle</keyword>
<proteinExistence type="predicted"/>
<dbReference type="AlphaFoldDB" id="A0A2T4JQ17"/>
<organism evidence="2 3">
    <name type="scientific">Cereibacter changlensis JA139</name>
    <dbReference type="NCBI Taxonomy" id="1188249"/>
    <lineage>
        <taxon>Bacteria</taxon>
        <taxon>Pseudomonadati</taxon>
        <taxon>Pseudomonadota</taxon>
        <taxon>Alphaproteobacteria</taxon>
        <taxon>Rhodobacterales</taxon>
        <taxon>Paracoccaceae</taxon>
        <taxon>Cereibacter</taxon>
    </lineage>
</organism>
<dbReference type="GO" id="GO:0008658">
    <property type="term" value="F:penicillin binding"/>
    <property type="evidence" value="ECO:0007669"/>
    <property type="project" value="InterPro"/>
</dbReference>
<evidence type="ECO:0000313" key="3">
    <source>
        <dbReference type="Proteomes" id="UP000241010"/>
    </source>
</evidence>
<accession>A0A2T4JQ17</accession>
<dbReference type="EMBL" id="PZKG01000146">
    <property type="protein sequence ID" value="PTE20030.1"/>
    <property type="molecule type" value="Genomic_DNA"/>
</dbReference>
<keyword evidence="2" id="KW-0132">Cell division</keyword>
<dbReference type="SUPFAM" id="SSF56601">
    <property type="entry name" value="beta-lactamase/transpeptidase-like"/>
    <property type="match status" value="1"/>
</dbReference>
<dbReference type="GO" id="GO:0051301">
    <property type="term" value="P:cell division"/>
    <property type="evidence" value="ECO:0007669"/>
    <property type="project" value="UniProtKB-KW"/>
</dbReference>
<evidence type="ECO:0000259" key="1">
    <source>
        <dbReference type="Pfam" id="PF00905"/>
    </source>
</evidence>
<dbReference type="Pfam" id="PF00905">
    <property type="entry name" value="Transpeptidase"/>
    <property type="match status" value="1"/>
</dbReference>
<protein>
    <submittedName>
        <fullName evidence="2">Cell division protein FtsI</fullName>
    </submittedName>
</protein>
<feature type="non-terminal residue" evidence="2">
    <location>
        <position position="1"/>
    </location>
</feature>
<keyword evidence="3" id="KW-1185">Reference proteome</keyword>
<dbReference type="Gene3D" id="3.30.450.330">
    <property type="match status" value="1"/>
</dbReference>
<dbReference type="InterPro" id="IPR012338">
    <property type="entry name" value="Beta-lactam/transpept-like"/>
</dbReference>
<name>A0A2T4JQ17_9RHOB</name>
<sequence length="97" mass="10430">EVAGKTGTADKPKPSGGYWNDKVINTFASTFPASDPKYVLILTLDEPVETTGPKPRRTAGWTSVPVAAEVIRRVAPLLGLRPEVEATPMDELVAVRN</sequence>
<gene>
    <name evidence="2" type="ORF">C5F48_19765</name>
</gene>
<dbReference type="InterPro" id="IPR001460">
    <property type="entry name" value="PCN-bd_Tpept"/>
</dbReference>